<reference evidence="3 4" key="1">
    <citation type="submission" date="2011-07" db="EMBL/GenBank/DDBJ databases">
        <title>The Genome Sequence of Prevotella oulorum F0390.</title>
        <authorList>
            <consortium name="The Broad Institute Genome Sequencing Platform"/>
            <consortium name="The Broad Institute Genome Sequencing Center for Infectious Disease"/>
            <person name="Earl A."/>
            <person name="Ward D."/>
            <person name="Feldgarden M."/>
            <person name="Gevers D."/>
            <person name="Izard J."/>
            <person name="Ganesan A."/>
            <person name="Baranova O.V."/>
            <person name="Blanton J.M."/>
            <person name="Tanner A.C."/>
            <person name="Dewhirst F.E."/>
            <person name="Young S.K."/>
            <person name="Zeng Q."/>
            <person name="Gargeya S."/>
            <person name="Fitzgerald M."/>
            <person name="Haas B."/>
            <person name="Abouelleil A."/>
            <person name="Alvarado L."/>
            <person name="Arachchi H.M."/>
            <person name="Berlin A."/>
            <person name="Brown A."/>
            <person name="Chapman S.B."/>
            <person name="Chen Z."/>
            <person name="Dunbar C."/>
            <person name="Freedman E."/>
            <person name="Gearin G."/>
            <person name="Gellesch M."/>
            <person name="Goldberg J."/>
            <person name="Griggs A."/>
            <person name="Gujja S."/>
            <person name="Heiman D."/>
            <person name="Howarth C."/>
            <person name="Larson L."/>
            <person name="Lui A."/>
            <person name="MacDonald P.J.P."/>
            <person name="Mehta T."/>
            <person name="Montmayeur A."/>
            <person name="Murphy C."/>
            <person name="Neiman D."/>
            <person name="Pearson M."/>
            <person name="Priest M."/>
            <person name="Roberts A."/>
            <person name="Saif S."/>
            <person name="Shea T."/>
            <person name="Shenoy N."/>
            <person name="Sisk P."/>
            <person name="Stolte C."/>
            <person name="Sykes S."/>
            <person name="Wortman J."/>
            <person name="Nusbaum C."/>
            <person name="Birren B."/>
        </authorList>
    </citation>
    <scope>NUCLEOTIDE SEQUENCE [LARGE SCALE GENOMIC DNA]</scope>
    <source>
        <strain evidence="3 4">F0390</strain>
    </source>
</reference>
<organism evidence="3 4">
    <name type="scientific">Segatella oulorum F0390</name>
    <dbReference type="NCBI Taxonomy" id="702438"/>
    <lineage>
        <taxon>Bacteria</taxon>
        <taxon>Pseudomonadati</taxon>
        <taxon>Bacteroidota</taxon>
        <taxon>Bacteroidia</taxon>
        <taxon>Bacteroidales</taxon>
        <taxon>Prevotellaceae</taxon>
        <taxon>Segatella</taxon>
    </lineage>
</organism>
<dbReference type="EMBL" id="ADGI01000058">
    <property type="protein sequence ID" value="EGV29843.1"/>
    <property type="molecule type" value="Genomic_DNA"/>
</dbReference>
<keyword evidence="1" id="KW-0175">Coiled coil</keyword>
<protein>
    <submittedName>
        <fullName evidence="3">Uncharacterized protein</fullName>
    </submittedName>
</protein>
<evidence type="ECO:0000256" key="2">
    <source>
        <dbReference type="SAM" id="MobiDB-lite"/>
    </source>
</evidence>
<feature type="region of interest" description="Disordered" evidence="2">
    <location>
        <begin position="322"/>
        <end position="372"/>
    </location>
</feature>
<keyword evidence="4" id="KW-1185">Reference proteome</keyword>
<accession>G1WDC0</accession>
<dbReference type="HOGENOM" id="CLU_057108_0_0_10"/>
<dbReference type="PATRIC" id="fig|702438.4.peg.1896"/>
<dbReference type="InterPro" id="IPR046228">
    <property type="entry name" value="DUF6261"/>
</dbReference>
<dbReference type="RefSeq" id="WP_004380878.1">
    <property type="nucleotide sequence ID" value="NZ_JH114216.1"/>
</dbReference>
<feature type="coiled-coil region" evidence="1">
    <location>
        <begin position="130"/>
        <end position="183"/>
    </location>
</feature>
<gene>
    <name evidence="3" type="ORF">HMPREF9431_01821</name>
</gene>
<dbReference type="GeneID" id="95426409"/>
<evidence type="ECO:0000256" key="1">
    <source>
        <dbReference type="SAM" id="Coils"/>
    </source>
</evidence>
<proteinExistence type="predicted"/>
<name>G1WDC0_9BACT</name>
<comment type="caution">
    <text evidence="3">The sequence shown here is derived from an EMBL/GenBank/DDBJ whole genome shotgun (WGS) entry which is preliminary data.</text>
</comment>
<evidence type="ECO:0000313" key="4">
    <source>
        <dbReference type="Proteomes" id="UP000005141"/>
    </source>
</evidence>
<evidence type="ECO:0000313" key="3">
    <source>
        <dbReference type="EMBL" id="EGV29843.1"/>
    </source>
</evidence>
<dbReference type="AlphaFoldDB" id="G1WDC0"/>
<dbReference type="Proteomes" id="UP000005141">
    <property type="component" value="Unassembled WGS sequence"/>
</dbReference>
<dbReference type="Pfam" id="PF19775">
    <property type="entry name" value="DUF6261"/>
    <property type="match status" value="1"/>
</dbReference>
<feature type="compositionally biased region" description="Basic and acidic residues" evidence="2">
    <location>
        <begin position="342"/>
        <end position="356"/>
    </location>
</feature>
<sequence>MKPKNFVLPELITFEGANHGTFRGALHAEFQRKQFDLVNKADKTKLGISDALMKAWDEQIKLEDEVNRRVSNKALTKQAIDKDVERDGYISALFGIVNSQRFNLSKPIQEAYAKVAPVVHAYRGLQSESLDEETAHIRGLEVDLAKLSAETATLGLTTTIASMHQANEEFRALRGELLEHEADTALPESKGIRQQNDRFFKVVCRYIEATHLLATVEADKQAIAALAERMNLAATKSRTTHNTSAAQRDAAASEEFEKLNKLLQPLFAAFESEHKMAAGTLTFTGHRRSNRKHLIYELLVQGTKQLLWVRIDKNHLVEVKAPSGAAKEVRDTNKPAKPKPGKPADKPSDNPSEKPSENPGGGQGNAEIKPKA</sequence>